<comment type="caution">
    <text evidence="1">The sequence shown here is derived from an EMBL/GenBank/DDBJ whole genome shotgun (WGS) entry which is preliminary data.</text>
</comment>
<proteinExistence type="predicted"/>
<dbReference type="Proteomes" id="UP000295554">
    <property type="component" value="Unassembled WGS sequence"/>
</dbReference>
<keyword evidence="2" id="KW-1185">Reference proteome</keyword>
<dbReference type="EMBL" id="SMSE01000003">
    <property type="protein sequence ID" value="TDG12600.1"/>
    <property type="molecule type" value="Genomic_DNA"/>
</dbReference>
<dbReference type="InterPro" id="IPR047700">
    <property type="entry name" value="NrtS-like"/>
</dbReference>
<dbReference type="NCBIfam" id="NF038050">
    <property type="entry name" value="NrtS"/>
    <property type="match status" value="1"/>
</dbReference>
<reference evidence="1 2" key="1">
    <citation type="submission" date="2019-03" db="EMBL/GenBank/DDBJ databases">
        <title>Seongchinamella monodicae gen. nov., sp. nov., a novel member of the Gammaproteobacteria isolated from a tidal mudflat of beach.</title>
        <authorList>
            <person name="Yang H.G."/>
            <person name="Kang J.W."/>
            <person name="Lee S.D."/>
        </authorList>
    </citation>
    <scope>NUCLEOTIDE SEQUENCE [LARGE SCALE GENOMIC DNA]</scope>
    <source>
        <strain evidence="1 2">GH4-78</strain>
    </source>
</reference>
<dbReference type="OrthoDB" id="282896at2"/>
<protein>
    <submittedName>
        <fullName evidence="1">Uncharacterized protein</fullName>
    </submittedName>
</protein>
<name>A0A4R5LQ05_9GAMM</name>
<sequence length="79" mass="8553">MSKDSFFSLALSRQVLPRAIRVSLIVGTILALINHGDKIPAMSLSGQDMLKVFLTYLVPYGVSTWSAVGALRSNDPEST</sequence>
<evidence type="ECO:0000313" key="2">
    <source>
        <dbReference type="Proteomes" id="UP000295554"/>
    </source>
</evidence>
<dbReference type="RefSeq" id="WP_133213540.1">
    <property type="nucleotide sequence ID" value="NZ_SMSE01000003.1"/>
</dbReference>
<dbReference type="AlphaFoldDB" id="A0A4R5LQ05"/>
<organism evidence="1 2">
    <name type="scientific">Seongchinamella unica</name>
    <dbReference type="NCBI Taxonomy" id="2547392"/>
    <lineage>
        <taxon>Bacteria</taxon>
        <taxon>Pseudomonadati</taxon>
        <taxon>Pseudomonadota</taxon>
        <taxon>Gammaproteobacteria</taxon>
        <taxon>Cellvibrionales</taxon>
        <taxon>Halieaceae</taxon>
        <taxon>Seongchinamella</taxon>
    </lineage>
</organism>
<evidence type="ECO:0000313" key="1">
    <source>
        <dbReference type="EMBL" id="TDG12600.1"/>
    </source>
</evidence>
<accession>A0A4R5LQ05</accession>
<gene>
    <name evidence="1" type="ORF">E2F43_13490</name>
</gene>